<sequence>MANFIKNSLMTACLQEILEDAKEEIILISPSIKLQPWVKELLSEKEQEQRVKITLVFGNDKDNISQSFSKEDFKFVSGFPNIEIRHEPRLRANYYANENKALLCSMLLHDIQPNNNTIEFGIQVNQSLMGGITGHTVDSESWNYFQNVIENSNLLYRRVPEFEDKMLGLSKKYIDSETEIDTLSKLLRVRIKK</sequence>
<accession>A0A2S0HYV0</accession>
<name>A0A2S0HYV0_9FLAO</name>
<dbReference type="KEGG" id="aue:C5O00_11385"/>
<evidence type="ECO:0000313" key="1">
    <source>
        <dbReference type="EMBL" id="AVI51734.1"/>
    </source>
</evidence>
<keyword evidence="2" id="KW-1185">Reference proteome</keyword>
<evidence type="ECO:0000313" key="2">
    <source>
        <dbReference type="Proteomes" id="UP000238442"/>
    </source>
</evidence>
<dbReference type="RefSeq" id="WP_105216974.1">
    <property type="nucleotide sequence ID" value="NZ_CP027062.1"/>
</dbReference>
<protein>
    <submittedName>
        <fullName evidence="1">Uncharacterized protein</fullName>
    </submittedName>
</protein>
<dbReference type="AlphaFoldDB" id="A0A2S0HYV0"/>
<gene>
    <name evidence="1" type="ORF">C5O00_11385</name>
</gene>
<dbReference type="Proteomes" id="UP000238442">
    <property type="component" value="Chromosome"/>
</dbReference>
<organism evidence="1 2">
    <name type="scientific">Pukyongia salina</name>
    <dbReference type="NCBI Taxonomy" id="2094025"/>
    <lineage>
        <taxon>Bacteria</taxon>
        <taxon>Pseudomonadati</taxon>
        <taxon>Bacteroidota</taxon>
        <taxon>Flavobacteriia</taxon>
        <taxon>Flavobacteriales</taxon>
        <taxon>Flavobacteriaceae</taxon>
        <taxon>Pukyongia</taxon>
    </lineage>
</organism>
<reference evidence="1 2" key="1">
    <citation type="submission" date="2018-02" db="EMBL/GenBank/DDBJ databases">
        <title>Genomic analysis of the strain RR4-38 isolated from a seawater recirculating aquaculture system.</title>
        <authorList>
            <person name="Kim Y.-S."/>
            <person name="Jang Y.H."/>
            <person name="Kim K.-H."/>
        </authorList>
    </citation>
    <scope>NUCLEOTIDE SEQUENCE [LARGE SCALE GENOMIC DNA]</scope>
    <source>
        <strain evidence="1 2">RR4-38</strain>
    </source>
</reference>
<proteinExistence type="predicted"/>
<dbReference type="OrthoDB" id="5500241at2"/>
<dbReference type="EMBL" id="CP027062">
    <property type="protein sequence ID" value="AVI51734.1"/>
    <property type="molecule type" value="Genomic_DNA"/>
</dbReference>